<gene>
    <name evidence="4" type="ORF">GCM10023211_02820</name>
</gene>
<sequence length="383" mass="43050">MLNFEFYNPTRIIFGQDTVKEIARYLPKDARVLILYGGQSATKNGTIDEIKHVLSPFYYNEFSGIEANPHFETLLNAVELVKKDKINFLLAVGGGSVIDGTKFVAQAALYRDEPWQILTREGPKVKDALPIGVVLTIPATGSEMNCRGVVTRAKTQEKLSFRTELVYPKFSVLDPTKTYTLPKRQLENGLVDSFVHTLEQYLTYPVDAKVTDAFAEGVLRTLIEIAPDVINKTHDYNSRANFMWAATVALNGVLATGVPEDWATHRIGHELTALYGIDHARTLALILPVLWRLKITEKQAKLCQYAERVWDIHSGSELEKAEIAISKTIEFFESLGMKMQLSDYGVTKDIELLLQRLEKHGQTALGEHQDITLAVSRKILEKI</sequence>
<keyword evidence="5" id="KW-1185">Reference proteome</keyword>
<keyword evidence="1" id="KW-0560">Oxidoreductase</keyword>
<feature type="domain" description="Fe-containing alcohol dehydrogenase-like C-terminal" evidence="3">
    <location>
        <begin position="190"/>
        <end position="355"/>
    </location>
</feature>
<dbReference type="Gene3D" id="1.20.1090.10">
    <property type="entry name" value="Dehydroquinate synthase-like - alpha domain"/>
    <property type="match status" value="1"/>
</dbReference>
<dbReference type="EMBL" id="BAABHY010000001">
    <property type="protein sequence ID" value="GAA5104720.1"/>
    <property type="molecule type" value="Genomic_DNA"/>
</dbReference>
<reference evidence="5" key="1">
    <citation type="journal article" date="2019" name="Int. J. Syst. Evol. Microbiol.">
        <title>The Global Catalogue of Microorganisms (GCM) 10K type strain sequencing project: providing services to taxonomists for standard genome sequencing and annotation.</title>
        <authorList>
            <consortium name="The Broad Institute Genomics Platform"/>
            <consortium name="The Broad Institute Genome Sequencing Center for Infectious Disease"/>
            <person name="Wu L."/>
            <person name="Ma J."/>
        </authorList>
    </citation>
    <scope>NUCLEOTIDE SEQUENCE [LARGE SCALE GENOMIC DNA]</scope>
    <source>
        <strain evidence="5">JCM 18050</strain>
    </source>
</reference>
<feature type="domain" description="Alcohol dehydrogenase iron-type/glycerol dehydrogenase GldA" evidence="2">
    <location>
        <begin position="9"/>
        <end position="175"/>
    </location>
</feature>
<dbReference type="Proteomes" id="UP001500171">
    <property type="component" value="Unassembled WGS sequence"/>
</dbReference>
<dbReference type="CDD" id="cd08187">
    <property type="entry name" value="BDH"/>
    <property type="match status" value="1"/>
</dbReference>
<dbReference type="InterPro" id="IPR001670">
    <property type="entry name" value="ADH_Fe/GldA"/>
</dbReference>
<evidence type="ECO:0000256" key="1">
    <source>
        <dbReference type="ARBA" id="ARBA00023002"/>
    </source>
</evidence>
<name>A0ABP9MYQ3_9GAMM</name>
<evidence type="ECO:0000313" key="4">
    <source>
        <dbReference type="EMBL" id="GAA5104720.1"/>
    </source>
</evidence>
<dbReference type="Pfam" id="PF00465">
    <property type="entry name" value="Fe-ADH"/>
    <property type="match status" value="1"/>
</dbReference>
<dbReference type="PANTHER" id="PTHR43633:SF1">
    <property type="entry name" value="ALCOHOL DEHYDROGENASE YQHD"/>
    <property type="match status" value="1"/>
</dbReference>
<accession>A0ABP9MYQ3</accession>
<dbReference type="InterPro" id="IPR044731">
    <property type="entry name" value="BDH-like"/>
</dbReference>
<dbReference type="RefSeq" id="WP_345487973.1">
    <property type="nucleotide sequence ID" value="NZ_BAABHY010000001.1"/>
</dbReference>
<evidence type="ECO:0000259" key="2">
    <source>
        <dbReference type="Pfam" id="PF00465"/>
    </source>
</evidence>
<dbReference type="PANTHER" id="PTHR43633">
    <property type="entry name" value="ALCOHOL DEHYDROGENASE YQHD"/>
    <property type="match status" value="1"/>
</dbReference>
<dbReference type="InterPro" id="IPR056798">
    <property type="entry name" value="ADH_Fe_C"/>
</dbReference>
<protein>
    <submittedName>
        <fullName evidence="4">Iron-containing alcohol dehydrogenase</fullName>
    </submittedName>
</protein>
<proteinExistence type="predicted"/>
<dbReference type="Pfam" id="PF25137">
    <property type="entry name" value="ADH_Fe_C"/>
    <property type="match status" value="1"/>
</dbReference>
<organism evidence="4 5">
    <name type="scientific">Orbus sasakiae</name>
    <dbReference type="NCBI Taxonomy" id="1078475"/>
    <lineage>
        <taxon>Bacteria</taxon>
        <taxon>Pseudomonadati</taxon>
        <taxon>Pseudomonadota</taxon>
        <taxon>Gammaproteobacteria</taxon>
        <taxon>Orbales</taxon>
        <taxon>Orbaceae</taxon>
        <taxon>Orbus</taxon>
    </lineage>
</organism>
<comment type="caution">
    <text evidence="4">The sequence shown here is derived from an EMBL/GenBank/DDBJ whole genome shotgun (WGS) entry which is preliminary data.</text>
</comment>
<dbReference type="Gene3D" id="3.40.50.1970">
    <property type="match status" value="1"/>
</dbReference>
<evidence type="ECO:0000313" key="5">
    <source>
        <dbReference type="Proteomes" id="UP001500171"/>
    </source>
</evidence>
<dbReference type="InterPro" id="IPR018211">
    <property type="entry name" value="ADH_Fe_CS"/>
</dbReference>
<dbReference type="PROSITE" id="PS00060">
    <property type="entry name" value="ADH_IRON_2"/>
    <property type="match status" value="1"/>
</dbReference>
<evidence type="ECO:0000259" key="3">
    <source>
        <dbReference type="Pfam" id="PF25137"/>
    </source>
</evidence>
<dbReference type="SUPFAM" id="SSF56796">
    <property type="entry name" value="Dehydroquinate synthase-like"/>
    <property type="match status" value="1"/>
</dbReference>